<feature type="binding site" evidence="11">
    <location>
        <begin position="6"/>
        <end position="11"/>
    </location>
    <ligand>
        <name>NADP(+)</name>
        <dbReference type="ChEBI" id="CHEBI:58349"/>
    </ligand>
</feature>
<dbReference type="InterPro" id="IPR008927">
    <property type="entry name" value="6-PGluconate_DH-like_C_sf"/>
</dbReference>
<protein>
    <recommendedName>
        <fullName evidence="9 10">Pyrroline-5-carboxylate reductase</fullName>
        <shortName evidence="9">P5C reductase</shortName>
        <shortName evidence="9">P5CR</shortName>
        <ecNumber evidence="9 10">1.5.1.2</ecNumber>
    </recommendedName>
    <alternativeName>
        <fullName evidence="9">PCA reductase</fullName>
    </alternativeName>
</protein>
<keyword evidence="7 9" id="KW-0560">Oxidoreductase</keyword>
<evidence type="ECO:0000256" key="8">
    <source>
        <dbReference type="ARBA" id="ARBA00058118"/>
    </source>
</evidence>
<evidence type="ECO:0000313" key="15">
    <source>
        <dbReference type="EMBL" id="ERK57329.1"/>
    </source>
</evidence>
<evidence type="ECO:0000256" key="5">
    <source>
        <dbReference type="ARBA" id="ARBA00022650"/>
    </source>
</evidence>
<evidence type="ECO:0000313" key="16">
    <source>
        <dbReference type="Proteomes" id="UP000016637"/>
    </source>
</evidence>
<evidence type="ECO:0000256" key="1">
    <source>
        <dbReference type="ARBA" id="ARBA00004496"/>
    </source>
</evidence>
<keyword evidence="4 9" id="KW-0028">Amino-acid biosynthesis</keyword>
<dbReference type="InterPro" id="IPR028939">
    <property type="entry name" value="P5C_Rdtase_cat_N"/>
</dbReference>
<dbReference type="Gene3D" id="3.40.50.720">
    <property type="entry name" value="NAD(P)-binding Rossmann-like Domain"/>
    <property type="match status" value="1"/>
</dbReference>
<dbReference type="FunFam" id="1.10.3730.10:FF:000001">
    <property type="entry name" value="Pyrroline-5-carboxylate reductase"/>
    <property type="match status" value="1"/>
</dbReference>
<comment type="pathway">
    <text evidence="9 12">Amino-acid biosynthesis; L-proline biosynthesis; L-proline from L-glutamate 5-semialdehyde: step 1/1.</text>
</comment>
<evidence type="ECO:0000256" key="9">
    <source>
        <dbReference type="HAMAP-Rule" id="MF_01925"/>
    </source>
</evidence>
<dbReference type="PANTHER" id="PTHR11645">
    <property type="entry name" value="PYRROLINE-5-CARBOXYLATE REDUCTASE"/>
    <property type="match status" value="1"/>
</dbReference>
<sequence>MKIGFIGAGKMGEAILKGFIKQNIVPKKNIFIRNSCDKSTKIVTERNNVNSCENIYDLVNNSDLVIIGVKPYLIADILEKIKDTIAEKIIISMAAAVSISDMENIIPDKKIIRIMPNTPVEVCSGVIGMCANTFITPEEKTTIHTIFSALGICIEIKESDMSSLTAISGSGPAYAYLFVEALADGAVLNGLKRDISYKLAAQTLLGSAKMLLETCHHPAKLKDDVTSPAGSTIEAIRILEEKGFRSAVIECERACFEKLKNM</sequence>
<dbReference type="GO" id="GO:0004735">
    <property type="term" value="F:pyrroline-5-carboxylate reductase activity"/>
    <property type="evidence" value="ECO:0007669"/>
    <property type="project" value="UniProtKB-UniRule"/>
</dbReference>
<dbReference type="AlphaFoldDB" id="U2QM79"/>
<dbReference type="InterPro" id="IPR029036">
    <property type="entry name" value="P5CR_dimer"/>
</dbReference>
<dbReference type="InterPro" id="IPR053790">
    <property type="entry name" value="P5CR-like_CS"/>
</dbReference>
<dbReference type="SUPFAM" id="SSF51735">
    <property type="entry name" value="NAD(P)-binding Rossmann-fold domains"/>
    <property type="match status" value="1"/>
</dbReference>
<dbReference type="EMBL" id="AWVP01000071">
    <property type="protein sequence ID" value="ERK57329.1"/>
    <property type="molecule type" value="Genomic_DNA"/>
</dbReference>
<evidence type="ECO:0000259" key="13">
    <source>
        <dbReference type="Pfam" id="PF03807"/>
    </source>
</evidence>
<dbReference type="Pfam" id="PF14748">
    <property type="entry name" value="P5CR_dimer"/>
    <property type="match status" value="1"/>
</dbReference>
<dbReference type="RefSeq" id="WP_021752316.1">
    <property type="nucleotide sequence ID" value="NZ_KI271797.1"/>
</dbReference>
<evidence type="ECO:0000256" key="10">
    <source>
        <dbReference type="NCBIfam" id="TIGR00112"/>
    </source>
</evidence>
<comment type="similarity">
    <text evidence="2 9 12">Belongs to the pyrroline-5-carboxylate reductase family.</text>
</comment>
<dbReference type="PATRIC" id="fig|1321820.3.peg.1102"/>
<dbReference type="Gene3D" id="1.10.3730.10">
    <property type="entry name" value="ProC C-terminal domain-like"/>
    <property type="match status" value="1"/>
</dbReference>
<feature type="domain" description="Pyrroline-5-carboxylate reductase dimerisation" evidence="14">
    <location>
        <begin position="158"/>
        <end position="262"/>
    </location>
</feature>
<keyword evidence="16" id="KW-1185">Reference proteome</keyword>
<evidence type="ECO:0000256" key="6">
    <source>
        <dbReference type="ARBA" id="ARBA00022857"/>
    </source>
</evidence>
<feature type="domain" description="Pyrroline-5-carboxylate reductase catalytic N-terminal" evidence="13">
    <location>
        <begin position="2"/>
        <end position="95"/>
    </location>
</feature>
<evidence type="ECO:0000256" key="7">
    <source>
        <dbReference type="ARBA" id="ARBA00023002"/>
    </source>
</evidence>
<reference evidence="15 16" key="1">
    <citation type="submission" date="2013-08" db="EMBL/GenBank/DDBJ databases">
        <authorList>
            <person name="Weinstock G."/>
            <person name="Sodergren E."/>
            <person name="Wylie T."/>
            <person name="Fulton L."/>
            <person name="Fulton R."/>
            <person name="Fronick C."/>
            <person name="O'Laughlin M."/>
            <person name="Godfrey J."/>
            <person name="Miner T."/>
            <person name="Herter B."/>
            <person name="Appelbaum E."/>
            <person name="Cordes M."/>
            <person name="Lek S."/>
            <person name="Wollam A."/>
            <person name="Pepin K.H."/>
            <person name="Palsikar V.B."/>
            <person name="Mitreva M."/>
            <person name="Wilson R.K."/>
        </authorList>
    </citation>
    <scope>NUCLEOTIDE SEQUENCE [LARGE SCALE GENOMIC DNA]</scope>
    <source>
        <strain evidence="15 16">ATCC 700627</strain>
    </source>
</reference>
<evidence type="ECO:0000256" key="4">
    <source>
        <dbReference type="ARBA" id="ARBA00022605"/>
    </source>
</evidence>
<comment type="catalytic activity">
    <reaction evidence="9 12">
        <text>L-proline + NADP(+) = (S)-1-pyrroline-5-carboxylate + NADPH + 2 H(+)</text>
        <dbReference type="Rhea" id="RHEA:14109"/>
        <dbReference type="ChEBI" id="CHEBI:15378"/>
        <dbReference type="ChEBI" id="CHEBI:17388"/>
        <dbReference type="ChEBI" id="CHEBI:57783"/>
        <dbReference type="ChEBI" id="CHEBI:58349"/>
        <dbReference type="ChEBI" id="CHEBI:60039"/>
        <dbReference type="EC" id="1.5.1.2"/>
    </reaction>
</comment>
<accession>U2QM79</accession>
<dbReference type="UniPathway" id="UPA00098">
    <property type="reaction ID" value="UER00361"/>
</dbReference>
<dbReference type="FunFam" id="3.40.50.720:FF:000190">
    <property type="entry name" value="Pyrroline-5-carboxylate reductase"/>
    <property type="match status" value="1"/>
</dbReference>
<comment type="function">
    <text evidence="8 9">Catalyzes the reduction of 1-pyrroline-5-carboxylate (PCA) to L-proline.</text>
</comment>
<dbReference type="GO" id="GO:0055129">
    <property type="term" value="P:L-proline biosynthetic process"/>
    <property type="evidence" value="ECO:0007669"/>
    <property type="project" value="UniProtKB-UniRule"/>
</dbReference>
<name>U2QM79_9BACL</name>
<dbReference type="InterPro" id="IPR000304">
    <property type="entry name" value="Pyrroline-COOH_reductase"/>
</dbReference>
<comment type="subcellular location">
    <subcellularLocation>
        <location evidence="1 9">Cytoplasm</location>
    </subcellularLocation>
</comment>
<comment type="caution">
    <text evidence="15">The sequence shown here is derived from an EMBL/GenBank/DDBJ whole genome shotgun (WGS) entry which is preliminary data.</text>
</comment>
<comment type="catalytic activity">
    <reaction evidence="9">
        <text>L-proline + NAD(+) = (S)-1-pyrroline-5-carboxylate + NADH + 2 H(+)</text>
        <dbReference type="Rhea" id="RHEA:14105"/>
        <dbReference type="ChEBI" id="CHEBI:15378"/>
        <dbReference type="ChEBI" id="CHEBI:17388"/>
        <dbReference type="ChEBI" id="CHEBI:57540"/>
        <dbReference type="ChEBI" id="CHEBI:57945"/>
        <dbReference type="ChEBI" id="CHEBI:60039"/>
        <dbReference type="EC" id="1.5.1.2"/>
    </reaction>
</comment>
<keyword evidence="5 9" id="KW-0641">Proline biosynthesis</keyword>
<keyword evidence="6 9" id="KW-0521">NADP</keyword>
<dbReference type="Proteomes" id="UP000016637">
    <property type="component" value="Unassembled WGS sequence"/>
</dbReference>
<dbReference type="PROSITE" id="PS00521">
    <property type="entry name" value="P5CR"/>
    <property type="match status" value="1"/>
</dbReference>
<dbReference type="PIRSF" id="PIRSF000193">
    <property type="entry name" value="Pyrrol-5-carb_rd"/>
    <property type="match status" value="1"/>
</dbReference>
<keyword evidence="3 9" id="KW-0963">Cytoplasm</keyword>
<dbReference type="HAMAP" id="MF_01925">
    <property type="entry name" value="P5C_reductase"/>
    <property type="match status" value="1"/>
</dbReference>
<evidence type="ECO:0000256" key="2">
    <source>
        <dbReference type="ARBA" id="ARBA00005525"/>
    </source>
</evidence>
<dbReference type="EC" id="1.5.1.2" evidence="9 10"/>
<evidence type="ECO:0000256" key="3">
    <source>
        <dbReference type="ARBA" id="ARBA00022490"/>
    </source>
</evidence>
<dbReference type="NCBIfam" id="TIGR00112">
    <property type="entry name" value="proC"/>
    <property type="match status" value="1"/>
</dbReference>
<dbReference type="InterPro" id="IPR036291">
    <property type="entry name" value="NAD(P)-bd_dom_sf"/>
</dbReference>
<dbReference type="SUPFAM" id="SSF48179">
    <property type="entry name" value="6-phosphogluconate dehydrogenase C-terminal domain-like"/>
    <property type="match status" value="1"/>
</dbReference>
<evidence type="ECO:0000256" key="11">
    <source>
        <dbReference type="PIRSR" id="PIRSR000193-1"/>
    </source>
</evidence>
<evidence type="ECO:0000256" key="12">
    <source>
        <dbReference type="RuleBase" id="RU003903"/>
    </source>
</evidence>
<dbReference type="PANTHER" id="PTHR11645:SF0">
    <property type="entry name" value="PYRROLINE-5-CARBOXYLATE REDUCTASE 3"/>
    <property type="match status" value="1"/>
</dbReference>
<gene>
    <name evidence="9" type="primary">proC</name>
    <name evidence="15" type="ORF">HMPREF1983_01136</name>
</gene>
<dbReference type="eggNOG" id="COG0345">
    <property type="taxonomic scope" value="Bacteria"/>
</dbReference>
<proteinExistence type="inferred from homology"/>
<dbReference type="HOGENOM" id="CLU_042344_3_1_9"/>
<organism evidence="15 16">
    <name type="scientific">Gemella bergeri ATCC 700627</name>
    <dbReference type="NCBI Taxonomy" id="1321820"/>
    <lineage>
        <taxon>Bacteria</taxon>
        <taxon>Bacillati</taxon>
        <taxon>Bacillota</taxon>
        <taxon>Bacilli</taxon>
        <taxon>Bacillales</taxon>
        <taxon>Gemellaceae</taxon>
        <taxon>Gemella</taxon>
    </lineage>
</organism>
<dbReference type="GO" id="GO:0005737">
    <property type="term" value="C:cytoplasm"/>
    <property type="evidence" value="ECO:0007669"/>
    <property type="project" value="UniProtKB-SubCell"/>
</dbReference>
<dbReference type="Pfam" id="PF03807">
    <property type="entry name" value="F420_oxidored"/>
    <property type="match status" value="1"/>
</dbReference>
<evidence type="ECO:0000259" key="14">
    <source>
        <dbReference type="Pfam" id="PF14748"/>
    </source>
</evidence>